<organism evidence="1">
    <name type="scientific">Timema monikensis</name>
    <dbReference type="NCBI Taxonomy" id="170555"/>
    <lineage>
        <taxon>Eukaryota</taxon>
        <taxon>Metazoa</taxon>
        <taxon>Ecdysozoa</taxon>
        <taxon>Arthropoda</taxon>
        <taxon>Hexapoda</taxon>
        <taxon>Insecta</taxon>
        <taxon>Pterygota</taxon>
        <taxon>Neoptera</taxon>
        <taxon>Polyneoptera</taxon>
        <taxon>Phasmatodea</taxon>
        <taxon>Timematodea</taxon>
        <taxon>Timematoidea</taxon>
        <taxon>Timematidae</taxon>
        <taxon>Timema</taxon>
    </lineage>
</organism>
<dbReference type="EMBL" id="OB794183">
    <property type="protein sequence ID" value="CAD7429712.1"/>
    <property type="molecule type" value="Genomic_DNA"/>
</dbReference>
<evidence type="ECO:0000313" key="1">
    <source>
        <dbReference type="EMBL" id="CAD7429712.1"/>
    </source>
</evidence>
<gene>
    <name evidence="1" type="ORF">TMSB3V08_LOCUS6488</name>
</gene>
<accession>A0A7R9EB47</accession>
<dbReference type="AlphaFoldDB" id="A0A7R9EB47"/>
<sequence length="172" mass="19250">MEMFCWFIAINGLFNHAMSSSYVIILYVGVLKKVIFFNGTFKFMSMVVKLTIRCHKFGHITNFTMDLNIRGDGLKNNELSQFTCNISIHHLQEQCSMAHSYQQLSLMAIIERNGTATAEVWITTATDVVARDKLCGIVSTLLFFCPRCLSPLLARGGTSGGDQTTLSYCVRA</sequence>
<reference evidence="1" key="1">
    <citation type="submission" date="2020-11" db="EMBL/GenBank/DDBJ databases">
        <authorList>
            <person name="Tran Van P."/>
        </authorList>
    </citation>
    <scope>NUCLEOTIDE SEQUENCE</scope>
</reference>
<name>A0A7R9EB47_9NEOP</name>
<protein>
    <submittedName>
        <fullName evidence="1">Uncharacterized protein</fullName>
    </submittedName>
</protein>
<proteinExistence type="predicted"/>